<name>A0ABT9S4G4_9BURK</name>
<organism evidence="1 2">
    <name type="scientific">Variovorax ginsengisoli</name>
    <dbReference type="NCBI Taxonomy" id="363844"/>
    <lineage>
        <taxon>Bacteria</taxon>
        <taxon>Pseudomonadati</taxon>
        <taxon>Pseudomonadota</taxon>
        <taxon>Betaproteobacteria</taxon>
        <taxon>Burkholderiales</taxon>
        <taxon>Comamonadaceae</taxon>
        <taxon>Variovorax</taxon>
    </lineage>
</organism>
<protein>
    <submittedName>
        <fullName evidence="1">Uncharacterized protein</fullName>
    </submittedName>
</protein>
<dbReference type="RefSeq" id="WP_307688595.1">
    <property type="nucleotide sequence ID" value="NZ_JAUSRO010000003.1"/>
</dbReference>
<gene>
    <name evidence="1" type="ORF">J2W36_001017</name>
</gene>
<accession>A0ABT9S4G4</accession>
<keyword evidence="2" id="KW-1185">Reference proteome</keyword>
<evidence type="ECO:0000313" key="1">
    <source>
        <dbReference type="EMBL" id="MDP9898773.1"/>
    </source>
</evidence>
<sequence>MSDLLHAKGGVASLSASHLMPQHLPPKTSISGQHWQSTPGTPLMLFRLMRWGKLAALRLWMPMDLLIAPSPGLRQGHLAPAMGAEGERPGNGLATALEIDDPLDRVLGDAVHRVLLTDRSRHLCRRE</sequence>
<reference evidence="1 2" key="1">
    <citation type="submission" date="2023-07" db="EMBL/GenBank/DDBJ databases">
        <title>Sorghum-associated microbial communities from plants grown in Nebraska, USA.</title>
        <authorList>
            <person name="Schachtman D."/>
        </authorList>
    </citation>
    <scope>NUCLEOTIDE SEQUENCE [LARGE SCALE GENOMIC DNA]</scope>
    <source>
        <strain evidence="1 2">DS1607</strain>
    </source>
</reference>
<dbReference type="Proteomes" id="UP001226867">
    <property type="component" value="Unassembled WGS sequence"/>
</dbReference>
<evidence type="ECO:0000313" key="2">
    <source>
        <dbReference type="Proteomes" id="UP001226867"/>
    </source>
</evidence>
<comment type="caution">
    <text evidence="1">The sequence shown here is derived from an EMBL/GenBank/DDBJ whole genome shotgun (WGS) entry which is preliminary data.</text>
</comment>
<dbReference type="EMBL" id="JAUSRO010000003">
    <property type="protein sequence ID" value="MDP9898773.1"/>
    <property type="molecule type" value="Genomic_DNA"/>
</dbReference>
<proteinExistence type="predicted"/>